<organism evidence="1">
    <name type="scientific">Eucalyptus grandis</name>
    <name type="common">Flooded gum</name>
    <dbReference type="NCBI Taxonomy" id="71139"/>
    <lineage>
        <taxon>Eukaryota</taxon>
        <taxon>Viridiplantae</taxon>
        <taxon>Streptophyta</taxon>
        <taxon>Embryophyta</taxon>
        <taxon>Tracheophyta</taxon>
        <taxon>Spermatophyta</taxon>
        <taxon>Magnoliopsida</taxon>
        <taxon>eudicotyledons</taxon>
        <taxon>Gunneridae</taxon>
        <taxon>Pentapetalae</taxon>
        <taxon>rosids</taxon>
        <taxon>malvids</taxon>
        <taxon>Myrtales</taxon>
        <taxon>Myrtaceae</taxon>
        <taxon>Myrtoideae</taxon>
        <taxon>Eucalypteae</taxon>
        <taxon>Eucalyptus</taxon>
    </lineage>
</organism>
<protein>
    <submittedName>
        <fullName evidence="1">Uncharacterized protein</fullName>
    </submittedName>
</protein>
<reference evidence="1" key="1">
    <citation type="submission" date="2013-07" db="EMBL/GenBank/DDBJ databases">
        <title>The genome of Eucalyptus grandis.</title>
        <authorList>
            <person name="Schmutz J."/>
            <person name="Hayes R."/>
            <person name="Myburg A."/>
            <person name="Tuskan G."/>
            <person name="Grattapaglia D."/>
            <person name="Rokhsar D.S."/>
        </authorList>
    </citation>
    <scope>NUCLEOTIDE SEQUENCE</scope>
    <source>
        <tissue evidence="1">Leaf extractions</tissue>
    </source>
</reference>
<name>A0A059AX05_EUCGR</name>
<evidence type="ECO:0000313" key="1">
    <source>
        <dbReference type="EMBL" id="KCW58487.1"/>
    </source>
</evidence>
<gene>
    <name evidence="1" type="ORF">EUGRSUZ_H01163</name>
</gene>
<proteinExistence type="predicted"/>
<accession>A0A059AX05</accession>
<sequence length="72" mass="8501">MNKHLFIRLWNLELDLKFMICISYTCKNISKNTHNLLLYLDPILQRTLKEVDSIGIYSKSAVPFTDLSIFYC</sequence>
<dbReference type="InParanoid" id="A0A059AX05"/>
<dbReference type="EMBL" id="KK198760">
    <property type="protein sequence ID" value="KCW58487.1"/>
    <property type="molecule type" value="Genomic_DNA"/>
</dbReference>
<dbReference type="AlphaFoldDB" id="A0A059AX05"/>
<dbReference type="Gramene" id="KCW58487">
    <property type="protein sequence ID" value="KCW58487"/>
    <property type="gene ID" value="EUGRSUZ_H01163"/>
</dbReference>